<dbReference type="EMBL" id="QPMK01000019">
    <property type="protein sequence ID" value="RDD64653.1"/>
    <property type="molecule type" value="Genomic_DNA"/>
</dbReference>
<evidence type="ECO:0008006" key="9">
    <source>
        <dbReference type="Google" id="ProtNLM"/>
    </source>
</evidence>
<keyword evidence="8" id="KW-1185">Reference proteome</keyword>
<feature type="transmembrane region" description="Helical" evidence="6">
    <location>
        <begin position="75"/>
        <end position="93"/>
    </location>
</feature>
<feature type="transmembrane region" description="Helical" evidence="6">
    <location>
        <begin position="100"/>
        <end position="116"/>
    </location>
</feature>
<dbReference type="AlphaFoldDB" id="A0A369TH79"/>
<evidence type="ECO:0000256" key="3">
    <source>
        <dbReference type="ARBA" id="ARBA00022692"/>
    </source>
</evidence>
<evidence type="ECO:0000256" key="5">
    <source>
        <dbReference type="ARBA" id="ARBA00023136"/>
    </source>
</evidence>
<evidence type="ECO:0000256" key="2">
    <source>
        <dbReference type="ARBA" id="ARBA00022475"/>
    </source>
</evidence>
<evidence type="ECO:0000313" key="7">
    <source>
        <dbReference type="EMBL" id="RDD64653.1"/>
    </source>
</evidence>
<keyword evidence="2" id="KW-1003">Cell membrane</keyword>
<evidence type="ECO:0000256" key="6">
    <source>
        <dbReference type="SAM" id="Phobius"/>
    </source>
</evidence>
<protein>
    <recommendedName>
        <fullName evidence="9">Cytochrome c oxidase assembly protein</fullName>
    </recommendedName>
</protein>
<keyword evidence="3 6" id="KW-0812">Transmembrane</keyword>
<feature type="transmembrane region" description="Helical" evidence="6">
    <location>
        <begin position="208"/>
        <end position="227"/>
    </location>
</feature>
<evidence type="ECO:0000256" key="4">
    <source>
        <dbReference type="ARBA" id="ARBA00022989"/>
    </source>
</evidence>
<gene>
    <name evidence="7" type="ORF">DU478_18985</name>
</gene>
<comment type="subcellular location">
    <subcellularLocation>
        <location evidence="1">Cell membrane</location>
        <topology evidence="1">Multi-pass membrane protein</topology>
    </subcellularLocation>
</comment>
<accession>A0A369TH79</accession>
<comment type="caution">
    <text evidence="7">The sequence shown here is derived from an EMBL/GenBank/DDBJ whole genome shotgun (WGS) entry which is preliminary data.</text>
</comment>
<dbReference type="Proteomes" id="UP000253977">
    <property type="component" value="Unassembled WGS sequence"/>
</dbReference>
<dbReference type="OrthoDB" id="259025at2"/>
<proteinExistence type="predicted"/>
<dbReference type="InterPro" id="IPR019108">
    <property type="entry name" value="Caa3_assmbl_CtaG-rel"/>
</dbReference>
<sequence>MDPYTPFCGTPPVPHELWTRWTVDPMLMAGLGAFAGLLAVVATNRRAAFLGWSLTALLFVSPLCAASMALFSARVAQHLILVLIAAPLLARALPRPRLPVVPVAGVFAAVFWFWHVPGPYGATLQSDLTYWSMHLTTFGAAILLWSSVRGALDDTPGTVALGVALTAGQMTLLSVLLLVSRDIWHGWHLMTTLPYGISPLADQQLAGAIMWVGGGALMLLVIAGLTWRFVRGGAADVAEAAR</sequence>
<feature type="transmembrane region" description="Helical" evidence="6">
    <location>
        <begin position="128"/>
        <end position="146"/>
    </location>
</feature>
<feature type="transmembrane region" description="Helical" evidence="6">
    <location>
        <begin position="25"/>
        <end position="42"/>
    </location>
</feature>
<dbReference type="Pfam" id="PF09678">
    <property type="entry name" value="Caa3_CtaG"/>
    <property type="match status" value="2"/>
</dbReference>
<organism evidence="7 8">
    <name type="scientific">Thalassococcus profundi</name>
    <dbReference type="NCBI Taxonomy" id="2282382"/>
    <lineage>
        <taxon>Bacteria</taxon>
        <taxon>Pseudomonadati</taxon>
        <taxon>Pseudomonadota</taxon>
        <taxon>Alphaproteobacteria</taxon>
        <taxon>Rhodobacterales</taxon>
        <taxon>Roseobacteraceae</taxon>
        <taxon>Thalassococcus</taxon>
    </lineage>
</organism>
<feature type="transmembrane region" description="Helical" evidence="6">
    <location>
        <begin position="158"/>
        <end position="179"/>
    </location>
</feature>
<evidence type="ECO:0000256" key="1">
    <source>
        <dbReference type="ARBA" id="ARBA00004651"/>
    </source>
</evidence>
<evidence type="ECO:0000313" key="8">
    <source>
        <dbReference type="Proteomes" id="UP000253977"/>
    </source>
</evidence>
<keyword evidence="5 6" id="KW-0472">Membrane</keyword>
<reference evidence="7 8" key="1">
    <citation type="submission" date="2018-07" db="EMBL/GenBank/DDBJ databases">
        <title>Thalassococcus profundi sp. nov., a marine bacterium isolated from deep seawater of Okinawa Trough.</title>
        <authorList>
            <person name="Yu M."/>
        </authorList>
    </citation>
    <scope>NUCLEOTIDE SEQUENCE [LARGE SCALE GENOMIC DNA]</scope>
    <source>
        <strain evidence="7 8">WRAS1</strain>
    </source>
</reference>
<name>A0A369TH79_9RHOB</name>
<feature type="transmembrane region" description="Helical" evidence="6">
    <location>
        <begin position="49"/>
        <end position="69"/>
    </location>
</feature>
<dbReference type="GO" id="GO:0005886">
    <property type="term" value="C:plasma membrane"/>
    <property type="evidence" value="ECO:0007669"/>
    <property type="project" value="UniProtKB-SubCell"/>
</dbReference>
<dbReference type="RefSeq" id="WP_114512538.1">
    <property type="nucleotide sequence ID" value="NZ_QPMK01000019.1"/>
</dbReference>
<keyword evidence="4 6" id="KW-1133">Transmembrane helix</keyword>